<dbReference type="SUPFAM" id="SSF56112">
    <property type="entry name" value="Protein kinase-like (PK-like)"/>
    <property type="match status" value="1"/>
</dbReference>
<feature type="domain" description="Protein kinase" evidence="3">
    <location>
        <begin position="178"/>
        <end position="433"/>
    </location>
</feature>
<keyword evidence="5" id="KW-1185">Reference proteome</keyword>
<dbReference type="Gene3D" id="1.10.510.10">
    <property type="entry name" value="Transferase(Phosphotransferase) domain 1"/>
    <property type="match status" value="1"/>
</dbReference>
<feature type="region of interest" description="Disordered" evidence="2">
    <location>
        <begin position="491"/>
        <end position="517"/>
    </location>
</feature>
<evidence type="ECO:0000256" key="2">
    <source>
        <dbReference type="SAM" id="MobiDB-lite"/>
    </source>
</evidence>
<dbReference type="SUPFAM" id="SSF48403">
    <property type="entry name" value="Ankyrin repeat"/>
    <property type="match status" value="1"/>
</dbReference>
<keyword evidence="4" id="KW-0418">Kinase</keyword>
<dbReference type="GO" id="GO:0030496">
    <property type="term" value="C:midbody"/>
    <property type="evidence" value="ECO:0007669"/>
    <property type="project" value="TreeGrafter"/>
</dbReference>
<organism evidence="4 5">
    <name type="scientific">Elysia marginata</name>
    <dbReference type="NCBI Taxonomy" id="1093978"/>
    <lineage>
        <taxon>Eukaryota</taxon>
        <taxon>Metazoa</taxon>
        <taxon>Spiralia</taxon>
        <taxon>Lophotrochozoa</taxon>
        <taxon>Mollusca</taxon>
        <taxon>Gastropoda</taxon>
        <taxon>Heterobranchia</taxon>
        <taxon>Euthyneura</taxon>
        <taxon>Panpulmonata</taxon>
        <taxon>Sacoglossa</taxon>
        <taxon>Placobranchoidea</taxon>
        <taxon>Plakobranchidae</taxon>
        <taxon>Elysia</taxon>
    </lineage>
</organism>
<proteinExistence type="predicted"/>
<dbReference type="Pfam" id="PF07714">
    <property type="entry name" value="PK_Tyr_Ser-Thr"/>
    <property type="match status" value="1"/>
</dbReference>
<dbReference type="InterPro" id="IPR001245">
    <property type="entry name" value="Ser-Thr/Tyr_kinase_cat_dom"/>
</dbReference>
<reference evidence="4 5" key="1">
    <citation type="journal article" date="2021" name="Elife">
        <title>Chloroplast acquisition without the gene transfer in kleptoplastic sea slugs, Plakobranchus ocellatus.</title>
        <authorList>
            <person name="Maeda T."/>
            <person name="Takahashi S."/>
            <person name="Yoshida T."/>
            <person name="Shimamura S."/>
            <person name="Takaki Y."/>
            <person name="Nagai Y."/>
            <person name="Toyoda A."/>
            <person name="Suzuki Y."/>
            <person name="Arimoto A."/>
            <person name="Ishii H."/>
            <person name="Satoh N."/>
            <person name="Nishiyama T."/>
            <person name="Hasebe M."/>
            <person name="Maruyama T."/>
            <person name="Minagawa J."/>
            <person name="Obokata J."/>
            <person name="Shigenobu S."/>
        </authorList>
    </citation>
    <scope>NUCLEOTIDE SEQUENCE [LARGE SCALE GENOMIC DNA]</scope>
</reference>
<accession>A0AAV4K2V4</accession>
<dbReference type="Proteomes" id="UP000762676">
    <property type="component" value="Unassembled WGS sequence"/>
</dbReference>
<comment type="caution">
    <text evidence="4">The sequence shown here is derived from an EMBL/GenBank/DDBJ whole genome shotgun (WGS) entry which is preliminary data.</text>
</comment>
<dbReference type="GO" id="GO:0004672">
    <property type="term" value="F:protein kinase activity"/>
    <property type="evidence" value="ECO:0007669"/>
    <property type="project" value="InterPro"/>
</dbReference>
<evidence type="ECO:0000256" key="1">
    <source>
        <dbReference type="PROSITE-ProRule" id="PRU00023"/>
    </source>
</evidence>
<dbReference type="PROSITE" id="PS50088">
    <property type="entry name" value="ANK_REPEAT"/>
    <property type="match status" value="1"/>
</dbReference>
<dbReference type="InterPro" id="IPR011009">
    <property type="entry name" value="Kinase-like_dom_sf"/>
</dbReference>
<evidence type="ECO:0000313" key="5">
    <source>
        <dbReference type="Proteomes" id="UP000762676"/>
    </source>
</evidence>
<dbReference type="PANTHER" id="PTHR23060">
    <property type="entry name" value="TESTIS EXPRESSED GENE 14"/>
    <property type="match status" value="1"/>
</dbReference>
<dbReference type="InterPro" id="IPR000719">
    <property type="entry name" value="Prot_kinase_dom"/>
</dbReference>
<dbReference type="InterPro" id="IPR036770">
    <property type="entry name" value="Ankyrin_rpt-contain_sf"/>
</dbReference>
<protein>
    <submittedName>
        <fullName evidence="4">Inactive serine/threonine-protein kinase TEX14</fullName>
    </submittedName>
</protein>
<dbReference type="AlphaFoldDB" id="A0AAV4K2V4"/>
<dbReference type="EMBL" id="BMAT01010461">
    <property type="protein sequence ID" value="GFS27201.1"/>
    <property type="molecule type" value="Genomic_DNA"/>
</dbReference>
<dbReference type="SMART" id="SM00220">
    <property type="entry name" value="S_TKc"/>
    <property type="match status" value="1"/>
</dbReference>
<dbReference type="PANTHER" id="PTHR23060:SF3">
    <property type="entry name" value="TESTIS EXPRESSED 14, INTERCELLULAR BRIDGE FORMING FACTOR"/>
    <property type="match status" value="1"/>
</dbReference>
<dbReference type="GO" id="GO:0007140">
    <property type="term" value="P:male meiotic nuclear division"/>
    <property type="evidence" value="ECO:0007669"/>
    <property type="project" value="InterPro"/>
</dbReference>
<evidence type="ECO:0000259" key="3">
    <source>
        <dbReference type="SMART" id="SM00220"/>
    </source>
</evidence>
<dbReference type="PROSITE" id="PS50297">
    <property type="entry name" value="ANK_REP_REGION"/>
    <property type="match status" value="1"/>
</dbReference>
<evidence type="ECO:0000313" key="4">
    <source>
        <dbReference type="EMBL" id="GFS27201.1"/>
    </source>
</evidence>
<keyword evidence="4" id="KW-0808">Transferase</keyword>
<dbReference type="GO" id="GO:0005524">
    <property type="term" value="F:ATP binding"/>
    <property type="evidence" value="ECO:0007669"/>
    <property type="project" value="InterPro"/>
</dbReference>
<dbReference type="InterPro" id="IPR039339">
    <property type="entry name" value="Tex14"/>
</dbReference>
<feature type="repeat" description="ANK" evidence="1">
    <location>
        <begin position="73"/>
        <end position="105"/>
    </location>
</feature>
<dbReference type="GO" id="GO:0007094">
    <property type="term" value="P:mitotic spindle assembly checkpoint signaling"/>
    <property type="evidence" value="ECO:0007669"/>
    <property type="project" value="InterPro"/>
</dbReference>
<dbReference type="GO" id="GO:0051306">
    <property type="term" value="P:mitotic sister chromatid separation"/>
    <property type="evidence" value="ECO:0007669"/>
    <property type="project" value="InterPro"/>
</dbReference>
<sequence>MSFRSHTNSFVEHVRGFIHRPTHHAKQNSIQLGSLDATDVLGSSLHKEAIHGSRRALKKVLLSGLFFHRKCQEGVTPTHAACCVGNVRLLGKLIEAGGDLRLHDNDGYSVRDWALQNPDPKQRAKMLQFLNKTHIYAMAYIGDAASADHFTTKYAGRGNKQTSLMELMKMRTGSDSTFENLKRVQSMGFGKVYLGGDFSGGIISVVPLVNESMLAPTESRYFESGFGTYIEQMKWIHMEVSVKKVRSNVEPEEGIDNIIAEAEFLGRRLARCLGGASRSLNCHATVSRVSSFQVDIGQAVFDLMGNLADGRHAPDMVQTNIKADLGKASRVSSVSHGRLLFNWMAPELMREEAPHFSSDIYSFCCIMWELFAGEAPWAGLKAQDVYKKVVEENIPLDLNYARLPSKFKAIVGYGLELHEEDRLHKFSLISEWLRSEEIPKFYRSDTLLQWANKSSNHVEVSTSSSPSSSILSVSSKVDTAVCAASDCGTQDSDSWVKSDKEQPPKKPPRSFAYGYSHDSIKGTYESSERKTANTESKKAYQVWMFETCFAV</sequence>
<feature type="compositionally biased region" description="Basic and acidic residues" evidence="2">
    <location>
        <begin position="494"/>
        <end position="504"/>
    </location>
</feature>
<name>A0AAV4K2V4_9GAST</name>
<dbReference type="InterPro" id="IPR002110">
    <property type="entry name" value="Ankyrin_rpt"/>
</dbReference>
<gene>
    <name evidence="4" type="ORF">ElyMa_005245600</name>
</gene>
<dbReference type="GO" id="GO:0008608">
    <property type="term" value="P:attachment of spindle microtubules to kinetochore"/>
    <property type="evidence" value="ECO:0007669"/>
    <property type="project" value="InterPro"/>
</dbReference>
<dbReference type="Gene3D" id="1.25.40.20">
    <property type="entry name" value="Ankyrin repeat-containing domain"/>
    <property type="match status" value="1"/>
</dbReference>
<dbReference type="GO" id="GO:0043063">
    <property type="term" value="P:intercellular bridge organization"/>
    <property type="evidence" value="ECO:0007669"/>
    <property type="project" value="InterPro"/>
</dbReference>
<keyword evidence="1" id="KW-0040">ANK repeat</keyword>
<dbReference type="GO" id="GO:0045171">
    <property type="term" value="C:intercellular bridge"/>
    <property type="evidence" value="ECO:0007669"/>
    <property type="project" value="TreeGrafter"/>
</dbReference>
<dbReference type="GO" id="GO:0000776">
    <property type="term" value="C:kinetochore"/>
    <property type="evidence" value="ECO:0007669"/>
    <property type="project" value="TreeGrafter"/>
</dbReference>